<dbReference type="PANTHER" id="PTHR33280:SF1">
    <property type="entry name" value="LARGE RIBOSOMAL SUBUNIT PROTEIN BL31C"/>
    <property type="match status" value="1"/>
</dbReference>
<evidence type="ECO:0000256" key="5">
    <source>
        <dbReference type="ARBA" id="ARBA00023274"/>
    </source>
</evidence>
<keyword evidence="4 7" id="KW-0689">Ribosomal protein</keyword>
<evidence type="ECO:0000256" key="1">
    <source>
        <dbReference type="ARBA" id="ARBA00009296"/>
    </source>
</evidence>
<dbReference type="GO" id="GO:0005840">
    <property type="term" value="C:ribosome"/>
    <property type="evidence" value="ECO:0007669"/>
    <property type="project" value="UniProtKB-KW"/>
</dbReference>
<dbReference type="PANTHER" id="PTHR33280">
    <property type="entry name" value="50S RIBOSOMAL PROTEIN L31, CHLOROPLASTIC"/>
    <property type="match status" value="1"/>
</dbReference>
<protein>
    <recommendedName>
        <fullName evidence="6 7">Large ribosomal subunit protein bL31</fullName>
    </recommendedName>
</protein>
<dbReference type="NCBIfam" id="NF000612">
    <property type="entry name" value="PRK00019.1"/>
    <property type="match status" value="1"/>
</dbReference>
<sequence>MKPGIHPKYEETTVTCACGNTFTTRSTRNNLRIDVCSNCHPFYSGEQRMMDTAGQVDRFMRRLQSTQSKQAVASQRREQATAQPRKPSLYEEIYGSDDAKASQ</sequence>
<dbReference type="GO" id="GO:0006412">
    <property type="term" value="P:translation"/>
    <property type="evidence" value="ECO:0007669"/>
    <property type="project" value="UniProtKB-UniRule"/>
</dbReference>
<evidence type="ECO:0000256" key="3">
    <source>
        <dbReference type="ARBA" id="ARBA00022884"/>
    </source>
</evidence>
<dbReference type="Pfam" id="PF01197">
    <property type="entry name" value="Ribosomal_L31"/>
    <property type="match status" value="1"/>
</dbReference>
<dbReference type="HAMAP" id="MF_00501">
    <property type="entry name" value="Ribosomal_bL31_1"/>
    <property type="match status" value="1"/>
</dbReference>
<evidence type="ECO:0000256" key="8">
    <source>
        <dbReference type="SAM" id="MobiDB-lite"/>
    </source>
</evidence>
<evidence type="ECO:0000256" key="4">
    <source>
        <dbReference type="ARBA" id="ARBA00022980"/>
    </source>
</evidence>
<keyword evidence="5 7" id="KW-0687">Ribonucleoprotein</keyword>
<feature type="compositionally biased region" description="Polar residues" evidence="8">
    <location>
        <begin position="64"/>
        <end position="73"/>
    </location>
</feature>
<gene>
    <name evidence="7" type="primary">rpmE</name>
    <name evidence="9" type="ORF">AVDCRST_MAG26-3603</name>
</gene>
<dbReference type="NCBIfam" id="TIGR00105">
    <property type="entry name" value="L31"/>
    <property type="match status" value="1"/>
</dbReference>
<dbReference type="EMBL" id="CADCTK010000841">
    <property type="protein sequence ID" value="CAA9284256.1"/>
    <property type="molecule type" value="Genomic_DNA"/>
</dbReference>
<evidence type="ECO:0000256" key="6">
    <source>
        <dbReference type="ARBA" id="ARBA00035687"/>
    </source>
</evidence>
<comment type="similarity">
    <text evidence="1 7">Belongs to the bacterial ribosomal protein bL31 family. Type A subfamily.</text>
</comment>
<keyword evidence="7" id="KW-0479">Metal-binding</keyword>
<comment type="subunit">
    <text evidence="7">Part of the 50S ribosomal subunit.</text>
</comment>
<feature type="binding site" evidence="7">
    <location>
        <position position="16"/>
    </location>
    <ligand>
        <name>Zn(2+)</name>
        <dbReference type="ChEBI" id="CHEBI:29105"/>
    </ligand>
</feature>
<evidence type="ECO:0000256" key="2">
    <source>
        <dbReference type="ARBA" id="ARBA00022730"/>
    </source>
</evidence>
<keyword evidence="7" id="KW-0862">Zinc</keyword>
<dbReference type="AlphaFoldDB" id="A0A6J4JPV7"/>
<comment type="function">
    <text evidence="7">Binds the 23S rRNA.</text>
</comment>
<dbReference type="GO" id="GO:0019843">
    <property type="term" value="F:rRNA binding"/>
    <property type="evidence" value="ECO:0007669"/>
    <property type="project" value="UniProtKB-KW"/>
</dbReference>
<dbReference type="Gene3D" id="4.10.830.30">
    <property type="entry name" value="Ribosomal protein L31"/>
    <property type="match status" value="1"/>
</dbReference>
<keyword evidence="3 7" id="KW-0694">RNA-binding</keyword>
<feature type="binding site" evidence="7">
    <location>
        <position position="39"/>
    </location>
    <ligand>
        <name>Zn(2+)</name>
        <dbReference type="ChEBI" id="CHEBI:29105"/>
    </ligand>
</feature>
<evidence type="ECO:0000256" key="7">
    <source>
        <dbReference type="HAMAP-Rule" id="MF_00501"/>
    </source>
</evidence>
<organism evidence="9">
    <name type="scientific">uncultured Chloroflexia bacterium</name>
    <dbReference type="NCBI Taxonomy" id="1672391"/>
    <lineage>
        <taxon>Bacteria</taxon>
        <taxon>Bacillati</taxon>
        <taxon>Chloroflexota</taxon>
        <taxon>Chloroflexia</taxon>
        <taxon>environmental samples</taxon>
    </lineage>
</organism>
<feature type="region of interest" description="Disordered" evidence="8">
    <location>
        <begin position="64"/>
        <end position="103"/>
    </location>
</feature>
<dbReference type="InterPro" id="IPR002150">
    <property type="entry name" value="Ribosomal_bL31"/>
</dbReference>
<evidence type="ECO:0000313" key="9">
    <source>
        <dbReference type="EMBL" id="CAA9284256.1"/>
    </source>
</evidence>
<keyword evidence="2 7" id="KW-0699">rRNA-binding</keyword>
<dbReference type="GO" id="GO:0003735">
    <property type="term" value="F:structural constituent of ribosome"/>
    <property type="evidence" value="ECO:0007669"/>
    <property type="project" value="InterPro"/>
</dbReference>
<dbReference type="GO" id="GO:0046872">
    <property type="term" value="F:metal ion binding"/>
    <property type="evidence" value="ECO:0007669"/>
    <property type="project" value="UniProtKB-KW"/>
</dbReference>
<dbReference type="SUPFAM" id="SSF143800">
    <property type="entry name" value="L28p-like"/>
    <property type="match status" value="1"/>
</dbReference>
<dbReference type="PROSITE" id="PS01143">
    <property type="entry name" value="RIBOSOMAL_L31"/>
    <property type="match status" value="1"/>
</dbReference>
<feature type="binding site" evidence="7">
    <location>
        <position position="36"/>
    </location>
    <ligand>
        <name>Zn(2+)</name>
        <dbReference type="ChEBI" id="CHEBI:29105"/>
    </ligand>
</feature>
<proteinExistence type="inferred from homology"/>
<dbReference type="GO" id="GO:1990904">
    <property type="term" value="C:ribonucleoprotein complex"/>
    <property type="evidence" value="ECO:0007669"/>
    <property type="project" value="UniProtKB-KW"/>
</dbReference>
<dbReference type="InterPro" id="IPR027491">
    <property type="entry name" value="Ribosomal_bL31_A"/>
</dbReference>
<reference evidence="9" key="1">
    <citation type="submission" date="2020-02" db="EMBL/GenBank/DDBJ databases">
        <authorList>
            <person name="Meier V. D."/>
        </authorList>
    </citation>
    <scope>NUCLEOTIDE SEQUENCE</scope>
    <source>
        <strain evidence="9">AVDCRST_MAG26</strain>
    </source>
</reference>
<feature type="binding site" evidence="7">
    <location>
        <position position="18"/>
    </location>
    <ligand>
        <name>Zn(2+)</name>
        <dbReference type="ChEBI" id="CHEBI:29105"/>
    </ligand>
</feature>
<dbReference type="InterPro" id="IPR034704">
    <property type="entry name" value="Ribosomal_bL28/bL31-like_sf"/>
</dbReference>
<accession>A0A6J4JPV7</accession>
<name>A0A6J4JPV7_9CHLR</name>
<dbReference type="InterPro" id="IPR042105">
    <property type="entry name" value="Ribosomal_bL31_sf"/>
</dbReference>
<dbReference type="PRINTS" id="PR01249">
    <property type="entry name" value="RIBOSOMALL31"/>
</dbReference>
<comment type="cofactor">
    <cofactor evidence="7">
        <name>Zn(2+)</name>
        <dbReference type="ChEBI" id="CHEBI:29105"/>
    </cofactor>
    <text evidence="7">Binds 1 zinc ion per subunit.</text>
</comment>